<gene>
    <name evidence="2" type="ORF">RRG08_014296</name>
</gene>
<dbReference type="CDD" id="cd09076">
    <property type="entry name" value="L1-EN"/>
    <property type="match status" value="1"/>
</dbReference>
<dbReference type="InterPro" id="IPR036691">
    <property type="entry name" value="Endo/exonu/phosph_ase_sf"/>
</dbReference>
<comment type="caution">
    <text evidence="2">The sequence shown here is derived from an EMBL/GenBank/DDBJ whole genome shotgun (WGS) entry which is preliminary data.</text>
</comment>
<name>A0AAE0Z1W7_9GAST</name>
<dbReference type="InterPro" id="IPR027124">
    <property type="entry name" value="Swc5/CFDP1/2"/>
</dbReference>
<evidence type="ECO:0000256" key="1">
    <source>
        <dbReference type="SAM" id="MobiDB-lite"/>
    </source>
</evidence>
<reference evidence="2" key="1">
    <citation type="journal article" date="2023" name="G3 (Bethesda)">
        <title>A reference genome for the long-term kleptoplast-retaining sea slug Elysia crispata morphotype clarki.</title>
        <authorList>
            <person name="Eastman K.E."/>
            <person name="Pendleton A.L."/>
            <person name="Shaikh M.A."/>
            <person name="Suttiyut T."/>
            <person name="Ogas R."/>
            <person name="Tomko P."/>
            <person name="Gavelis G."/>
            <person name="Widhalm J.R."/>
            <person name="Wisecaver J.H."/>
        </authorList>
    </citation>
    <scope>NUCLEOTIDE SEQUENCE</scope>
    <source>
        <strain evidence="2">ECLA1</strain>
    </source>
</reference>
<feature type="compositionally biased region" description="Basic and acidic residues" evidence="1">
    <location>
        <begin position="42"/>
        <end position="51"/>
    </location>
</feature>
<accession>A0AAE0Z1W7</accession>
<feature type="region of interest" description="Disordered" evidence="1">
    <location>
        <begin position="1"/>
        <end position="51"/>
    </location>
</feature>
<dbReference type="EMBL" id="JAWDGP010004919">
    <property type="protein sequence ID" value="KAK3761283.1"/>
    <property type="molecule type" value="Genomic_DNA"/>
</dbReference>
<protein>
    <recommendedName>
        <fullName evidence="4">Endonuclease/exonuclease/phosphatase domain-containing protein</fullName>
    </recommendedName>
</protein>
<dbReference type="PANTHER" id="PTHR23227">
    <property type="entry name" value="BUCENTAUR RELATED"/>
    <property type="match status" value="1"/>
</dbReference>
<dbReference type="SUPFAM" id="SSF56219">
    <property type="entry name" value="DNase I-like"/>
    <property type="match status" value="1"/>
</dbReference>
<dbReference type="PANTHER" id="PTHR23227:SF67">
    <property type="entry name" value="CRANIOFACIAL DEVELOPMENT PROTEIN 2-LIKE"/>
    <property type="match status" value="1"/>
</dbReference>
<dbReference type="Proteomes" id="UP001283361">
    <property type="component" value="Unassembled WGS sequence"/>
</dbReference>
<evidence type="ECO:0008006" key="4">
    <source>
        <dbReference type="Google" id="ProtNLM"/>
    </source>
</evidence>
<proteinExistence type="predicted"/>
<evidence type="ECO:0000313" key="2">
    <source>
        <dbReference type="EMBL" id="KAK3761283.1"/>
    </source>
</evidence>
<sequence length="398" mass="45283">MFSRISGRKSAGPDETATNNLYNSRKRLSEGPQGACMNGSGESRKEATGKTKEVLNAKTKTRIGFWNVRTMFETGVSESRWTGTGRLRTNTGETVLHSGRDDNIHTEGVAIVLKKGLEKSLLEWKPVNSRLIRIRLRGRHNNLSILQCYASTNDHEEEDKDPFYEQLQAELNEIPRHDVITLMGDLNAKVGDDNNGAERTMGKFGCGSINNNGERLVEFCASNDLVIGGTLFNHPAIHRLTWYSPNGRDKNQIDHIAINCIWRGSLLDVRVKRGADVGSDHLLVIANIRLKLRRTDQRHADHRRLDVNKLKDPDVKRSFTIQIRNRFQALSDQENNTQQEMEDTNHLWNQITEKLAKLSRKLSTITIHLTKTYRIQELCLHNQLTQFTDTIATEADDY</sequence>
<evidence type="ECO:0000313" key="3">
    <source>
        <dbReference type="Proteomes" id="UP001283361"/>
    </source>
</evidence>
<organism evidence="2 3">
    <name type="scientific">Elysia crispata</name>
    <name type="common">lettuce slug</name>
    <dbReference type="NCBI Taxonomy" id="231223"/>
    <lineage>
        <taxon>Eukaryota</taxon>
        <taxon>Metazoa</taxon>
        <taxon>Spiralia</taxon>
        <taxon>Lophotrochozoa</taxon>
        <taxon>Mollusca</taxon>
        <taxon>Gastropoda</taxon>
        <taxon>Heterobranchia</taxon>
        <taxon>Euthyneura</taxon>
        <taxon>Panpulmonata</taxon>
        <taxon>Sacoglossa</taxon>
        <taxon>Placobranchoidea</taxon>
        <taxon>Plakobranchidae</taxon>
        <taxon>Elysia</taxon>
    </lineage>
</organism>
<dbReference type="AlphaFoldDB" id="A0AAE0Z1W7"/>
<dbReference type="Gene3D" id="3.60.10.10">
    <property type="entry name" value="Endonuclease/exonuclease/phosphatase"/>
    <property type="match status" value="1"/>
</dbReference>
<keyword evidence="3" id="KW-1185">Reference proteome</keyword>